<keyword evidence="2" id="KW-1185">Reference proteome</keyword>
<dbReference type="AlphaFoldDB" id="A0A8T9CCQ9"/>
<dbReference type="PANTHER" id="PTHR37490">
    <property type="entry name" value="EXPRESSED PROTEIN"/>
    <property type="match status" value="1"/>
</dbReference>
<gene>
    <name evidence="1" type="ORF">LSUE1_G007460</name>
</gene>
<dbReference type="Proteomes" id="UP000469558">
    <property type="component" value="Unassembled WGS sequence"/>
</dbReference>
<proteinExistence type="predicted"/>
<dbReference type="PANTHER" id="PTHR37490:SF3">
    <property type="entry name" value="DUF3431 DOMAIN CONTAINING PROTEIN"/>
    <property type="match status" value="1"/>
</dbReference>
<dbReference type="InterPro" id="IPR021838">
    <property type="entry name" value="DUF3431"/>
</dbReference>
<sequence>MIQSRHFRKCSRTPITLLLIAISGWVMYNRWGRLHTDLSNGWTVNVIVAATKEGNNYDWAYKLPLPNMQVMPFVADDLTATYHAPANKGHEAMAYLTYIDQFYDALPDISIFVHDADNAWHNDVILESTATYALTHLDLDAVAERGYLNLRVDWGGGCPAWINTSVTLDSPEYTKFKSEEVYLSPFLKEIFPNDPVPEIFGSQCCSQFAVTREAIRSRPKEDYRTQIDWILNTDLEDSVSGRVFEHMWPYLFMGKPVDCIAEFKALCMNYHICFETQDDLDLWNAAHATLEAGHKQYAADKEVGFINDKLDHEMVTLEPMVKRWKEEAIERGRSSWYRWKIAGNI</sequence>
<evidence type="ECO:0000313" key="1">
    <source>
        <dbReference type="EMBL" id="TVY82972.1"/>
    </source>
</evidence>
<dbReference type="EMBL" id="QGMK01000250">
    <property type="protein sequence ID" value="TVY82972.1"/>
    <property type="molecule type" value="Genomic_DNA"/>
</dbReference>
<accession>A0A8T9CCQ9</accession>
<dbReference type="Pfam" id="PF11913">
    <property type="entry name" value="DUF3431"/>
    <property type="match status" value="1"/>
</dbReference>
<comment type="caution">
    <text evidence="1">The sequence shown here is derived from an EMBL/GenBank/DDBJ whole genome shotgun (WGS) entry which is preliminary data.</text>
</comment>
<protein>
    <submittedName>
        <fullName evidence="1">Uncharacterized protein</fullName>
    </submittedName>
</protein>
<organism evidence="1 2">
    <name type="scientific">Lachnellula suecica</name>
    <dbReference type="NCBI Taxonomy" id="602035"/>
    <lineage>
        <taxon>Eukaryota</taxon>
        <taxon>Fungi</taxon>
        <taxon>Dikarya</taxon>
        <taxon>Ascomycota</taxon>
        <taxon>Pezizomycotina</taxon>
        <taxon>Leotiomycetes</taxon>
        <taxon>Helotiales</taxon>
        <taxon>Lachnaceae</taxon>
        <taxon>Lachnellula</taxon>
    </lineage>
</organism>
<dbReference type="OrthoDB" id="426718at2759"/>
<name>A0A8T9CCQ9_9HELO</name>
<reference evidence="1 2" key="1">
    <citation type="submission" date="2018-05" db="EMBL/GenBank/DDBJ databases">
        <title>Genome sequencing and assembly of the regulated plant pathogen Lachnellula willkommii and related sister species for the development of diagnostic species identification markers.</title>
        <authorList>
            <person name="Giroux E."/>
            <person name="Bilodeau G."/>
        </authorList>
    </citation>
    <scope>NUCLEOTIDE SEQUENCE [LARGE SCALE GENOMIC DNA]</scope>
    <source>
        <strain evidence="1 2">CBS 268.59</strain>
    </source>
</reference>
<evidence type="ECO:0000313" key="2">
    <source>
        <dbReference type="Proteomes" id="UP000469558"/>
    </source>
</evidence>